<organism evidence="1 2">
    <name type="scientific">Mucuna pruriens</name>
    <name type="common">Velvet bean</name>
    <name type="synonym">Dolichos pruriens</name>
    <dbReference type="NCBI Taxonomy" id="157652"/>
    <lineage>
        <taxon>Eukaryota</taxon>
        <taxon>Viridiplantae</taxon>
        <taxon>Streptophyta</taxon>
        <taxon>Embryophyta</taxon>
        <taxon>Tracheophyta</taxon>
        <taxon>Spermatophyta</taxon>
        <taxon>Magnoliopsida</taxon>
        <taxon>eudicotyledons</taxon>
        <taxon>Gunneridae</taxon>
        <taxon>Pentapetalae</taxon>
        <taxon>rosids</taxon>
        <taxon>fabids</taxon>
        <taxon>Fabales</taxon>
        <taxon>Fabaceae</taxon>
        <taxon>Papilionoideae</taxon>
        <taxon>50 kb inversion clade</taxon>
        <taxon>NPAAA clade</taxon>
        <taxon>indigoferoid/millettioid clade</taxon>
        <taxon>Phaseoleae</taxon>
        <taxon>Mucuna</taxon>
    </lineage>
</organism>
<protein>
    <submittedName>
        <fullName evidence="1">Mediator of RNA polymerase II transcription subunit 15a</fullName>
    </submittedName>
</protein>
<keyword evidence="2" id="KW-1185">Reference proteome</keyword>
<reference evidence="1" key="1">
    <citation type="submission" date="2018-05" db="EMBL/GenBank/DDBJ databases">
        <title>Draft genome of Mucuna pruriens seed.</title>
        <authorList>
            <person name="Nnadi N.E."/>
            <person name="Vos R."/>
            <person name="Hasami M.H."/>
            <person name="Devisetty U.K."/>
            <person name="Aguiy J.C."/>
        </authorList>
    </citation>
    <scope>NUCLEOTIDE SEQUENCE [LARGE SCALE GENOMIC DNA]</scope>
    <source>
        <strain evidence="1">JCA_2017</strain>
    </source>
</reference>
<dbReference type="PANTHER" id="PTHR33137:SF4">
    <property type="entry name" value="MEDIATOR OF RNA POLYMERASE II TRANSCRIPTION SUBUNIT 15A-RELATED"/>
    <property type="match status" value="1"/>
</dbReference>
<dbReference type="PANTHER" id="PTHR33137">
    <property type="entry name" value="MEDIATOR OF RNA POLYMERASE II TRANSCRIPTION SUBUNIT 15A-RELATED"/>
    <property type="match status" value="1"/>
</dbReference>
<dbReference type="GO" id="GO:0031490">
    <property type="term" value="F:chromatin DNA binding"/>
    <property type="evidence" value="ECO:0007669"/>
    <property type="project" value="InterPro"/>
</dbReference>
<accession>A0A371F2S4</accession>
<feature type="non-terminal residue" evidence="1">
    <location>
        <position position="1"/>
    </location>
</feature>
<evidence type="ECO:0000313" key="1">
    <source>
        <dbReference type="EMBL" id="RDX72582.1"/>
    </source>
</evidence>
<comment type="caution">
    <text evidence="1">The sequence shown here is derived from an EMBL/GenBank/DDBJ whole genome shotgun (WGS) entry which is preliminary data.</text>
</comment>
<gene>
    <name evidence="1" type="primary">MED15A</name>
    <name evidence="1" type="ORF">CR513_47906</name>
</gene>
<dbReference type="OrthoDB" id="1912459at2759"/>
<dbReference type="AlphaFoldDB" id="A0A371F2S4"/>
<dbReference type="Proteomes" id="UP000257109">
    <property type="component" value="Unassembled WGS sequence"/>
</dbReference>
<evidence type="ECO:0000313" key="2">
    <source>
        <dbReference type="Proteomes" id="UP000257109"/>
    </source>
</evidence>
<name>A0A371F2S4_MUCPR</name>
<dbReference type="InterPro" id="IPR044661">
    <property type="entry name" value="MED15a/b/c-like"/>
</dbReference>
<sequence>MSSIRSLLGQKLLGVASFISDIDINTAFNIEFMKESYLAELNELYQKLVTLPEREHFIVPDSIAQQLTPDQLEKLNVSKSNISPSFKEKLASYEKQIIQFIDTNRPMETMSPLQSGQLPPSHIDWQEKLYQKFSIQHSKS</sequence>
<dbReference type="GO" id="GO:0003713">
    <property type="term" value="F:transcription coactivator activity"/>
    <property type="evidence" value="ECO:0007669"/>
    <property type="project" value="InterPro"/>
</dbReference>
<proteinExistence type="predicted"/>
<dbReference type="EMBL" id="QJKJ01010854">
    <property type="protein sequence ID" value="RDX72582.1"/>
    <property type="molecule type" value="Genomic_DNA"/>
</dbReference>